<evidence type="ECO:0000313" key="4">
    <source>
        <dbReference type="Proteomes" id="UP000002190"/>
    </source>
</evidence>
<dbReference type="PANTHER" id="PTHR30007:SF0">
    <property type="entry name" value="TRANSPOSASE"/>
    <property type="match status" value="1"/>
</dbReference>
<evidence type="ECO:0000259" key="1">
    <source>
        <dbReference type="Pfam" id="PF01609"/>
    </source>
</evidence>
<feature type="domain" description="Insertion element IS402-like" evidence="2">
    <location>
        <begin position="24"/>
        <end position="96"/>
    </location>
</feature>
<organism evidence="3 4">
    <name type="scientific">Paraburkholderia atlantica</name>
    <dbReference type="NCBI Taxonomy" id="2654982"/>
    <lineage>
        <taxon>Bacteria</taxon>
        <taxon>Pseudomonadati</taxon>
        <taxon>Pseudomonadota</taxon>
        <taxon>Betaproteobacteria</taxon>
        <taxon>Burkholderiales</taxon>
        <taxon>Burkholderiaceae</taxon>
        <taxon>Paraburkholderia</taxon>
    </lineage>
</organism>
<dbReference type="InterPro" id="IPR002559">
    <property type="entry name" value="Transposase_11"/>
</dbReference>
<name>D5WIV8_PARAM</name>
<dbReference type="EMBL" id="CP002014">
    <property type="protein sequence ID" value="ADG18403.1"/>
    <property type="molecule type" value="Genomic_DNA"/>
</dbReference>
<evidence type="ECO:0000259" key="2">
    <source>
        <dbReference type="Pfam" id="PF13340"/>
    </source>
</evidence>
<proteinExistence type="predicted"/>
<dbReference type="PANTHER" id="PTHR30007">
    <property type="entry name" value="PHP DOMAIN PROTEIN"/>
    <property type="match status" value="1"/>
</dbReference>
<reference evidence="3 4" key="2">
    <citation type="journal article" date="2012" name="J. Bacteriol.">
        <title>Genome Sequences of Burkholderia sp. Strains CCGE1002 and H160, Isolated from Legume Nodules in Mexico and Brazil.</title>
        <authorList>
            <person name="Ormeno-Orrillo E."/>
            <person name="Rogel M.A."/>
            <person name="Chueire L.M."/>
            <person name="Tiedje J.M."/>
            <person name="Martinez-Romero E."/>
            <person name="Hungria M."/>
        </authorList>
    </citation>
    <scope>NUCLEOTIDE SEQUENCE [LARGE SCALE GENOMIC DNA]</scope>
    <source>
        <strain evidence="3 4">CCGE1002</strain>
    </source>
</reference>
<reference evidence="4" key="1">
    <citation type="submission" date="2010-04" db="EMBL/GenBank/DDBJ databases">
        <title>Complete sequence of chromosome 2 of Burkholderia sp. CCGE1002.</title>
        <authorList>
            <consortium name="US DOE Joint Genome Institute"/>
            <person name="Lucas S."/>
            <person name="Copeland A."/>
            <person name="Lapidus A."/>
            <person name="Cheng J.-F."/>
            <person name="Bruce D."/>
            <person name="Goodwin L."/>
            <person name="Pitluck S."/>
            <person name="Chertkov O."/>
            <person name="Detter J.C."/>
            <person name="Han C."/>
            <person name="Tapia R."/>
            <person name="Land M."/>
            <person name="Hauser L."/>
            <person name="Kyrpides N."/>
            <person name="Ovchinnikova G."/>
            <person name="Martinez-Romero E."/>
            <person name="Hernandez M.A.R."/>
            <person name="Tiedje J.M."/>
            <person name="Woyke T."/>
        </authorList>
    </citation>
    <scope>NUCLEOTIDE SEQUENCE [LARGE SCALE GENOMIC DNA]</scope>
    <source>
        <strain evidence="4">CCGE1002</strain>
    </source>
</reference>
<dbReference type="GO" id="GO:0006313">
    <property type="term" value="P:DNA transposition"/>
    <property type="evidence" value="ECO:0007669"/>
    <property type="project" value="InterPro"/>
</dbReference>
<dbReference type="NCBIfam" id="NF033580">
    <property type="entry name" value="transpos_IS5_3"/>
    <property type="match status" value="1"/>
</dbReference>
<dbReference type="KEGG" id="bge:BC1002_4423"/>
<dbReference type="AlphaFoldDB" id="D5WIV8"/>
<dbReference type="GO" id="GO:0003677">
    <property type="term" value="F:DNA binding"/>
    <property type="evidence" value="ECO:0007669"/>
    <property type="project" value="InterPro"/>
</dbReference>
<dbReference type="Pfam" id="PF01609">
    <property type="entry name" value="DDE_Tnp_1"/>
    <property type="match status" value="1"/>
</dbReference>
<feature type="domain" description="Transposase IS4-like" evidence="1">
    <location>
        <begin position="113"/>
        <end position="269"/>
    </location>
</feature>
<dbReference type="GO" id="GO:0004803">
    <property type="term" value="F:transposase activity"/>
    <property type="evidence" value="ECO:0007669"/>
    <property type="project" value="InterPro"/>
</dbReference>
<sequence>MLGTFSWTWYPGVMTVRKPYPTDVTDEEWSFAASYLIFMNEDAPQRRYELREMFNALRWMARAGASSRMLPTSLPPWELVYQQTQRWLNAGCFEAMVSDLRSVLRVAQERRGQPSAVILDGRTLQSTCESGPRAGYDGYKRKRGSKVHMAVDTLGNLLAVHITPANEQERAQVAELARQVQRVTGQTVKVAFADQGYTGEDAAQAARDEGIELQVIKLPEAKKGFVLLPRRWVVERSFGWLNRFRRLARDYERLPQTLAGLHFVVFAMLMLVHAAPIIQSC</sequence>
<dbReference type="eggNOG" id="COG3293">
    <property type="taxonomic scope" value="Bacteria"/>
</dbReference>
<dbReference type="Proteomes" id="UP000002190">
    <property type="component" value="Chromosome 2"/>
</dbReference>
<accession>D5WIV8</accession>
<dbReference type="InterPro" id="IPR025161">
    <property type="entry name" value="IS402-like_dom"/>
</dbReference>
<dbReference type="Pfam" id="PF13340">
    <property type="entry name" value="DUF4096"/>
    <property type="match status" value="1"/>
</dbReference>
<evidence type="ECO:0000313" key="3">
    <source>
        <dbReference type="EMBL" id="ADG18403.1"/>
    </source>
</evidence>
<dbReference type="HOGENOM" id="CLU_055261_0_0_4"/>
<dbReference type="STRING" id="640511.BC1002_4423"/>
<gene>
    <name evidence="3" type="ordered locus">BC1002_4423</name>
</gene>
<protein>
    <submittedName>
        <fullName evidence="3">Transposase IS4 family protein</fullName>
    </submittedName>
</protein>